<proteinExistence type="inferred from homology"/>
<name>A0AAV7QX94_PLEWA</name>
<dbReference type="Gene3D" id="3.90.190.10">
    <property type="entry name" value="Protein tyrosine phosphatase superfamily"/>
    <property type="match status" value="1"/>
</dbReference>
<dbReference type="GO" id="GO:0004725">
    <property type="term" value="F:protein tyrosine phosphatase activity"/>
    <property type="evidence" value="ECO:0007669"/>
    <property type="project" value="UniProtKB-EC"/>
</dbReference>
<comment type="catalytic activity">
    <reaction evidence="2">
        <text>O-phospho-L-seryl-[protein] + H2O = L-seryl-[protein] + phosphate</text>
        <dbReference type="Rhea" id="RHEA:20629"/>
        <dbReference type="Rhea" id="RHEA-COMP:9863"/>
        <dbReference type="Rhea" id="RHEA-COMP:11604"/>
        <dbReference type="ChEBI" id="CHEBI:15377"/>
        <dbReference type="ChEBI" id="CHEBI:29999"/>
        <dbReference type="ChEBI" id="CHEBI:43474"/>
        <dbReference type="ChEBI" id="CHEBI:83421"/>
        <dbReference type="EC" id="3.1.3.16"/>
    </reaction>
</comment>
<dbReference type="GO" id="GO:0008138">
    <property type="term" value="F:protein tyrosine/serine/threonine phosphatase activity"/>
    <property type="evidence" value="ECO:0007669"/>
    <property type="project" value="UniProtKB-UniRule"/>
</dbReference>
<keyword evidence="2" id="KW-0378">Hydrolase</keyword>
<dbReference type="EMBL" id="JANPWB010000010">
    <property type="protein sequence ID" value="KAJ1144459.1"/>
    <property type="molecule type" value="Genomic_DNA"/>
</dbReference>
<dbReference type="GO" id="GO:0033549">
    <property type="term" value="F:MAP kinase phosphatase activity"/>
    <property type="evidence" value="ECO:0007669"/>
    <property type="project" value="TreeGrafter"/>
</dbReference>
<dbReference type="GO" id="GO:0043409">
    <property type="term" value="P:negative regulation of MAPK cascade"/>
    <property type="evidence" value="ECO:0007669"/>
    <property type="project" value="TreeGrafter"/>
</dbReference>
<comment type="function">
    <text evidence="2">Dual specificity phosphatase able to dephosphorylate phosphotyrosine, phosphoserine and phosphothreonine residues, with a preference for phosphotyrosine as a substrate.</text>
</comment>
<dbReference type="InterPro" id="IPR000387">
    <property type="entry name" value="Tyr_Pase_dom"/>
</dbReference>
<gene>
    <name evidence="5" type="ORF">NDU88_010757</name>
</gene>
<dbReference type="Pfam" id="PF00782">
    <property type="entry name" value="DSPc"/>
    <property type="match status" value="1"/>
</dbReference>
<dbReference type="PRINTS" id="PR01909">
    <property type="entry name" value="ADSPHPHTASEA"/>
</dbReference>
<evidence type="ECO:0000259" key="3">
    <source>
        <dbReference type="PROSITE" id="PS50054"/>
    </source>
</evidence>
<dbReference type="PRINTS" id="PR01908">
    <property type="entry name" value="ADSPHPHTASE"/>
</dbReference>
<dbReference type="InterPro" id="IPR020422">
    <property type="entry name" value="TYR_PHOSPHATASE_DUAL_dom"/>
</dbReference>
<comment type="catalytic activity">
    <reaction evidence="2">
        <text>O-phospho-L-tyrosyl-[protein] + H2O = L-tyrosyl-[protein] + phosphate</text>
        <dbReference type="Rhea" id="RHEA:10684"/>
        <dbReference type="Rhea" id="RHEA-COMP:10136"/>
        <dbReference type="Rhea" id="RHEA-COMP:20101"/>
        <dbReference type="ChEBI" id="CHEBI:15377"/>
        <dbReference type="ChEBI" id="CHEBI:43474"/>
        <dbReference type="ChEBI" id="CHEBI:46858"/>
        <dbReference type="ChEBI" id="CHEBI:61978"/>
        <dbReference type="EC" id="3.1.3.48"/>
    </reaction>
</comment>
<dbReference type="InterPro" id="IPR020405">
    <property type="entry name" value="Atypical_DUSP_subfamA"/>
</dbReference>
<dbReference type="Proteomes" id="UP001066276">
    <property type="component" value="Chromosome 6"/>
</dbReference>
<dbReference type="EC" id="3.1.3.48" evidence="2"/>
<sequence>MSCTNPHYCTEWRCSEPCSCEPVRRLAHNTPTVCQLQQILGNKRCCPNQEDEVWPNLYLGDEYSAMDTDKLQCLGITHILNAAHDTQEVSTEAIYYKCLPITYFGVQAYNERTFDMSCFFSDATCFIDQAMRTPGGKVLVYSVKGESRAATLVLAYLMIYRNMCLVDAIRTVSARRFIYPNEAFLQQLRCLDMQL</sequence>
<dbReference type="EC" id="3.1.3.16" evidence="2"/>
<dbReference type="PANTHER" id="PTHR45682:SF19">
    <property type="entry name" value="DUAL SPECIFICITY PROTEIN PHOSPHATASE 3-LIKE ISOFORM X2"/>
    <property type="match status" value="1"/>
</dbReference>
<dbReference type="PANTHER" id="PTHR45682">
    <property type="entry name" value="AGAP008228-PA"/>
    <property type="match status" value="1"/>
</dbReference>
<comment type="catalytic activity">
    <reaction evidence="2">
        <text>O-phospho-L-threonyl-[protein] + H2O = L-threonyl-[protein] + phosphate</text>
        <dbReference type="Rhea" id="RHEA:47004"/>
        <dbReference type="Rhea" id="RHEA-COMP:11060"/>
        <dbReference type="Rhea" id="RHEA-COMP:11605"/>
        <dbReference type="ChEBI" id="CHEBI:15377"/>
        <dbReference type="ChEBI" id="CHEBI:30013"/>
        <dbReference type="ChEBI" id="CHEBI:43474"/>
        <dbReference type="ChEBI" id="CHEBI:61977"/>
        <dbReference type="EC" id="3.1.3.16"/>
    </reaction>
</comment>
<organism evidence="5 6">
    <name type="scientific">Pleurodeles waltl</name>
    <name type="common">Iberian ribbed newt</name>
    <dbReference type="NCBI Taxonomy" id="8319"/>
    <lineage>
        <taxon>Eukaryota</taxon>
        <taxon>Metazoa</taxon>
        <taxon>Chordata</taxon>
        <taxon>Craniata</taxon>
        <taxon>Vertebrata</taxon>
        <taxon>Euteleostomi</taxon>
        <taxon>Amphibia</taxon>
        <taxon>Batrachia</taxon>
        <taxon>Caudata</taxon>
        <taxon>Salamandroidea</taxon>
        <taxon>Salamandridae</taxon>
        <taxon>Pleurodelinae</taxon>
        <taxon>Pleurodeles</taxon>
    </lineage>
</organism>
<dbReference type="PROSITE" id="PS50056">
    <property type="entry name" value="TYR_PHOSPHATASE_2"/>
    <property type="match status" value="1"/>
</dbReference>
<reference evidence="5" key="1">
    <citation type="journal article" date="2022" name="bioRxiv">
        <title>Sequencing and chromosome-scale assembly of the giantPleurodeles waltlgenome.</title>
        <authorList>
            <person name="Brown T."/>
            <person name="Elewa A."/>
            <person name="Iarovenko S."/>
            <person name="Subramanian E."/>
            <person name="Araus A.J."/>
            <person name="Petzold A."/>
            <person name="Susuki M."/>
            <person name="Suzuki K.-i.T."/>
            <person name="Hayashi T."/>
            <person name="Toyoda A."/>
            <person name="Oliveira C."/>
            <person name="Osipova E."/>
            <person name="Leigh N.D."/>
            <person name="Simon A."/>
            <person name="Yun M.H."/>
        </authorList>
    </citation>
    <scope>NUCLEOTIDE SEQUENCE</scope>
    <source>
        <strain evidence="5">20211129_DDA</strain>
        <tissue evidence="5">Liver</tissue>
    </source>
</reference>
<evidence type="ECO:0000259" key="4">
    <source>
        <dbReference type="PROSITE" id="PS50056"/>
    </source>
</evidence>
<dbReference type="GO" id="GO:0004722">
    <property type="term" value="F:protein serine/threonine phosphatase activity"/>
    <property type="evidence" value="ECO:0007669"/>
    <property type="project" value="UniProtKB-EC"/>
</dbReference>
<keyword evidence="6" id="KW-1185">Reference proteome</keyword>
<evidence type="ECO:0000256" key="1">
    <source>
        <dbReference type="ARBA" id="ARBA00008601"/>
    </source>
</evidence>
<dbReference type="InterPro" id="IPR029021">
    <property type="entry name" value="Prot-tyrosine_phosphatase-like"/>
</dbReference>
<accession>A0AAV7QX94</accession>
<keyword evidence="2" id="KW-0904">Protein phosphatase</keyword>
<dbReference type="SMART" id="SM00195">
    <property type="entry name" value="DSPc"/>
    <property type="match status" value="1"/>
</dbReference>
<feature type="domain" description="Tyrosine specific protein phosphatases" evidence="4">
    <location>
        <begin position="117"/>
        <end position="176"/>
    </location>
</feature>
<dbReference type="CDD" id="cd14515">
    <property type="entry name" value="DUSP3-like"/>
    <property type="match status" value="1"/>
</dbReference>
<comment type="caution">
    <text evidence="5">The sequence shown here is derived from an EMBL/GenBank/DDBJ whole genome shotgun (WGS) entry which is preliminary data.</text>
</comment>
<dbReference type="GO" id="GO:0005737">
    <property type="term" value="C:cytoplasm"/>
    <property type="evidence" value="ECO:0007669"/>
    <property type="project" value="TreeGrafter"/>
</dbReference>
<evidence type="ECO:0000313" key="5">
    <source>
        <dbReference type="EMBL" id="KAJ1144459.1"/>
    </source>
</evidence>
<dbReference type="PROSITE" id="PS50054">
    <property type="entry name" value="TYR_PHOSPHATASE_DUAL"/>
    <property type="match status" value="1"/>
</dbReference>
<feature type="domain" description="Tyrosine-protein phosphatase" evidence="3">
    <location>
        <begin position="49"/>
        <end position="195"/>
    </location>
</feature>
<dbReference type="SUPFAM" id="SSF52799">
    <property type="entry name" value="(Phosphotyrosine protein) phosphatases II"/>
    <property type="match status" value="1"/>
</dbReference>
<evidence type="ECO:0000313" key="6">
    <source>
        <dbReference type="Proteomes" id="UP001066276"/>
    </source>
</evidence>
<dbReference type="AlphaFoldDB" id="A0AAV7QX94"/>
<evidence type="ECO:0000256" key="2">
    <source>
        <dbReference type="RuleBase" id="RU366038"/>
    </source>
</evidence>
<protein>
    <recommendedName>
        <fullName evidence="2">Dual specificity protein phosphatase</fullName>
        <ecNumber evidence="2">3.1.3.16</ecNumber>
        <ecNumber evidence="2">3.1.3.48</ecNumber>
    </recommendedName>
</protein>
<comment type="similarity">
    <text evidence="1 2">Belongs to the protein-tyrosine phosphatase family. Non-receptor class dual specificity subfamily.</text>
</comment>
<dbReference type="InterPro" id="IPR000340">
    <property type="entry name" value="Dual-sp_phosphatase_cat-dom"/>
</dbReference>